<dbReference type="Gene3D" id="1.10.12.10">
    <property type="entry name" value="Lyase 2-enoyl-coa Hydratase, Chain A, domain 2"/>
    <property type="match status" value="1"/>
</dbReference>
<dbReference type="FunFam" id="3.90.226.10:FF:000009">
    <property type="entry name" value="Carnitinyl-CoA dehydratase"/>
    <property type="match status" value="1"/>
</dbReference>
<evidence type="ECO:0000313" key="4">
    <source>
        <dbReference type="EMBL" id="QFU84684.1"/>
    </source>
</evidence>
<geneLocation type="plasmid" evidence="4 5">
    <name>unnamed2</name>
</geneLocation>
<organism evidence="4 5">
    <name type="scientific">Natronorubrum aibiense</name>
    <dbReference type="NCBI Taxonomy" id="348826"/>
    <lineage>
        <taxon>Archaea</taxon>
        <taxon>Methanobacteriati</taxon>
        <taxon>Methanobacteriota</taxon>
        <taxon>Stenosarchaea group</taxon>
        <taxon>Halobacteria</taxon>
        <taxon>Halobacteriales</taxon>
        <taxon>Natrialbaceae</taxon>
        <taxon>Natronorubrum</taxon>
    </lineage>
</organism>
<name>A0A5P9P9A8_9EURY</name>
<dbReference type="PANTHER" id="PTHR11941:SF54">
    <property type="entry name" value="ENOYL-COA HYDRATASE, MITOCHONDRIAL"/>
    <property type="match status" value="1"/>
</dbReference>
<dbReference type="InterPro" id="IPR001753">
    <property type="entry name" value="Enoyl-CoA_hydra/iso"/>
</dbReference>
<dbReference type="Pfam" id="PF00378">
    <property type="entry name" value="ECH_1"/>
    <property type="match status" value="1"/>
</dbReference>
<dbReference type="AlphaFoldDB" id="A0A5P9P9A8"/>
<evidence type="ECO:0000256" key="1">
    <source>
        <dbReference type="ARBA" id="ARBA00005254"/>
    </source>
</evidence>
<dbReference type="SUPFAM" id="SSF52096">
    <property type="entry name" value="ClpP/crotonase"/>
    <property type="match status" value="1"/>
</dbReference>
<dbReference type="PANTHER" id="PTHR11941">
    <property type="entry name" value="ENOYL-COA HYDRATASE-RELATED"/>
    <property type="match status" value="1"/>
</dbReference>
<protein>
    <submittedName>
        <fullName evidence="4">Peptide ABC transporter substrate-binding protein</fullName>
    </submittedName>
</protein>
<keyword evidence="2" id="KW-0456">Lyase</keyword>
<comment type="similarity">
    <text evidence="1 3">Belongs to the enoyl-CoA hydratase/isomerase family.</text>
</comment>
<dbReference type="PROSITE" id="PS00166">
    <property type="entry name" value="ENOYL_COA_HYDRATASE"/>
    <property type="match status" value="1"/>
</dbReference>
<dbReference type="InterPro" id="IPR018376">
    <property type="entry name" value="Enoyl-CoA_hyd/isom_CS"/>
</dbReference>
<evidence type="ECO:0000256" key="2">
    <source>
        <dbReference type="ARBA" id="ARBA00023239"/>
    </source>
</evidence>
<sequence length="258" mass="27310">MADRVLLECRERIATITVNRPAKRNAMDVPTREDLRAAFEAAVDDADVRAIVLRGAGDGSFIAGGDIDSFTEFDLVDGLEYGAKHGQGLYNFVANVPKPTIAAVDGYALGGGTEIALACDIRLATPDAVFGLPEIELGIIPGGGGTQRLVHVVGAGIARELVLTGRLVDASEAAEIGLVNHVYSEGTFDDEVTKLATQLAAKAPIATRLAKDAIDRSLNIEQGLDFERVASALLFGTDDQKEGARAFLEGREPEYRGT</sequence>
<dbReference type="InterPro" id="IPR014748">
    <property type="entry name" value="Enoyl-CoA_hydra_C"/>
</dbReference>
<dbReference type="InterPro" id="IPR029045">
    <property type="entry name" value="ClpP/crotonase-like_dom_sf"/>
</dbReference>
<dbReference type="Proteomes" id="UP000326170">
    <property type="component" value="Plasmid unnamed2"/>
</dbReference>
<evidence type="ECO:0000256" key="3">
    <source>
        <dbReference type="RuleBase" id="RU003707"/>
    </source>
</evidence>
<dbReference type="GO" id="GO:0006635">
    <property type="term" value="P:fatty acid beta-oxidation"/>
    <property type="evidence" value="ECO:0007669"/>
    <property type="project" value="TreeGrafter"/>
</dbReference>
<reference evidence="4 5" key="1">
    <citation type="journal article" date="2007" name="Int. J. Syst. Evol. Microbiol.">
        <title>Natronorubrum sulfidifaciens sp. nov., an extremely haloalkaliphilic archaeon isolated from Aiding salt lake in Xin-Jiang, China.</title>
        <authorList>
            <person name="Cui H.L."/>
            <person name="Tohty D."/>
            <person name="Liu H.C."/>
            <person name="Liu S.J."/>
            <person name="Oren A."/>
            <person name="Zhou P.J."/>
        </authorList>
    </citation>
    <scope>NUCLEOTIDE SEQUENCE [LARGE SCALE GENOMIC DNA]</scope>
    <source>
        <strain evidence="4 5">7-3</strain>
        <plasmid evidence="4">unnamed2</plasmid>
    </source>
</reference>
<keyword evidence="5" id="KW-1185">Reference proteome</keyword>
<dbReference type="RefSeq" id="WP_152944243.1">
    <property type="nucleotide sequence ID" value="NZ_CP045490.1"/>
</dbReference>
<keyword evidence="4" id="KW-0614">Plasmid</keyword>
<dbReference type="FunFam" id="1.10.12.10:FF:000001">
    <property type="entry name" value="Probable enoyl-CoA hydratase, mitochondrial"/>
    <property type="match status" value="1"/>
</dbReference>
<accession>A0A5P9P9A8</accession>
<dbReference type="GO" id="GO:0016836">
    <property type="term" value="F:hydro-lyase activity"/>
    <property type="evidence" value="ECO:0007669"/>
    <property type="project" value="UniProtKB-ARBA"/>
</dbReference>
<gene>
    <name evidence="4" type="ORF">GCU68_19365</name>
</gene>
<proteinExistence type="inferred from homology"/>
<evidence type="ECO:0000313" key="5">
    <source>
        <dbReference type="Proteomes" id="UP000326170"/>
    </source>
</evidence>
<dbReference type="OrthoDB" id="27846at2157"/>
<dbReference type="Gene3D" id="3.90.226.10">
    <property type="entry name" value="2-enoyl-CoA Hydratase, Chain A, domain 1"/>
    <property type="match status" value="1"/>
</dbReference>
<dbReference type="EMBL" id="CP045490">
    <property type="protein sequence ID" value="QFU84684.1"/>
    <property type="molecule type" value="Genomic_DNA"/>
</dbReference>
<dbReference type="CDD" id="cd06558">
    <property type="entry name" value="crotonase-like"/>
    <property type="match status" value="1"/>
</dbReference>
<dbReference type="KEGG" id="nas:GCU68_19365"/>
<dbReference type="GeneID" id="42303219"/>